<organism evidence="2 3">
    <name type="scientific">Immersiella caudata</name>
    <dbReference type="NCBI Taxonomy" id="314043"/>
    <lineage>
        <taxon>Eukaryota</taxon>
        <taxon>Fungi</taxon>
        <taxon>Dikarya</taxon>
        <taxon>Ascomycota</taxon>
        <taxon>Pezizomycotina</taxon>
        <taxon>Sordariomycetes</taxon>
        <taxon>Sordariomycetidae</taxon>
        <taxon>Sordariales</taxon>
        <taxon>Lasiosphaeriaceae</taxon>
        <taxon>Immersiella</taxon>
    </lineage>
</organism>
<keyword evidence="3" id="KW-1185">Reference proteome</keyword>
<evidence type="ECO:0000313" key="2">
    <source>
        <dbReference type="EMBL" id="KAK0617565.1"/>
    </source>
</evidence>
<proteinExistence type="predicted"/>
<feature type="chain" id="PRO_5041359479" evidence="1">
    <location>
        <begin position="17"/>
        <end position="73"/>
    </location>
</feature>
<reference evidence="2" key="1">
    <citation type="submission" date="2023-06" db="EMBL/GenBank/DDBJ databases">
        <title>Genome-scale phylogeny and comparative genomics of the fungal order Sordariales.</title>
        <authorList>
            <consortium name="Lawrence Berkeley National Laboratory"/>
            <person name="Hensen N."/>
            <person name="Bonometti L."/>
            <person name="Westerberg I."/>
            <person name="Brannstrom I.O."/>
            <person name="Guillou S."/>
            <person name="Cros-Aarteil S."/>
            <person name="Calhoun S."/>
            <person name="Haridas S."/>
            <person name="Kuo A."/>
            <person name="Mondo S."/>
            <person name="Pangilinan J."/>
            <person name="Riley R."/>
            <person name="Labutti K."/>
            <person name="Andreopoulos B."/>
            <person name="Lipzen A."/>
            <person name="Chen C."/>
            <person name="Yanf M."/>
            <person name="Daum C."/>
            <person name="Ng V."/>
            <person name="Clum A."/>
            <person name="Steindorff A."/>
            <person name="Ohm R."/>
            <person name="Martin F."/>
            <person name="Silar P."/>
            <person name="Natvig D."/>
            <person name="Lalanne C."/>
            <person name="Gautier V."/>
            <person name="Ament-Velasquez S.L."/>
            <person name="Kruys A."/>
            <person name="Hutchinson M.I."/>
            <person name="Powell A.J."/>
            <person name="Barry K."/>
            <person name="Miller A.N."/>
            <person name="Grigoriev I.V."/>
            <person name="Debuchy R."/>
            <person name="Gladieux P."/>
            <person name="Thoren M.H."/>
            <person name="Johannesson H."/>
        </authorList>
    </citation>
    <scope>NUCLEOTIDE SEQUENCE</scope>
    <source>
        <strain evidence="2">CBS 606.72</strain>
    </source>
</reference>
<protein>
    <submittedName>
        <fullName evidence="2">Uncharacterized protein</fullName>
    </submittedName>
</protein>
<feature type="signal peptide" evidence="1">
    <location>
        <begin position="1"/>
        <end position="16"/>
    </location>
</feature>
<dbReference type="AlphaFoldDB" id="A0AA39WLM9"/>
<dbReference type="EMBL" id="JAULSU010000005">
    <property type="protein sequence ID" value="KAK0617565.1"/>
    <property type="molecule type" value="Genomic_DNA"/>
</dbReference>
<evidence type="ECO:0000313" key="3">
    <source>
        <dbReference type="Proteomes" id="UP001175000"/>
    </source>
</evidence>
<sequence length="73" mass="7884">MRISLLIAALGSMVAAMPIDPSAPATAELDSRQTLNPEYTACIHNCVRPCGINIPQCMPGCQRYCASLYPPYL</sequence>
<comment type="caution">
    <text evidence="2">The sequence shown here is derived from an EMBL/GenBank/DDBJ whole genome shotgun (WGS) entry which is preliminary data.</text>
</comment>
<evidence type="ECO:0000256" key="1">
    <source>
        <dbReference type="SAM" id="SignalP"/>
    </source>
</evidence>
<dbReference type="Proteomes" id="UP001175000">
    <property type="component" value="Unassembled WGS sequence"/>
</dbReference>
<name>A0AA39WLM9_9PEZI</name>
<accession>A0AA39WLM9</accession>
<keyword evidence="1" id="KW-0732">Signal</keyword>
<gene>
    <name evidence="2" type="ORF">B0T14DRAFT_569056</name>
</gene>